<dbReference type="PANTHER" id="PTHR43728">
    <property type="entry name" value="SLR0304 PROTEIN"/>
    <property type="match status" value="1"/>
</dbReference>
<keyword evidence="4" id="KW-0408">Iron</keyword>
<dbReference type="EMBL" id="CAADFW010000003">
    <property type="protein sequence ID" value="VFK53768.1"/>
    <property type="molecule type" value="Genomic_DNA"/>
</dbReference>
<evidence type="ECO:0000256" key="2">
    <source>
        <dbReference type="ARBA" id="ARBA00022691"/>
    </source>
</evidence>
<dbReference type="Pfam" id="PF04055">
    <property type="entry name" value="Radical_SAM"/>
    <property type="match status" value="1"/>
</dbReference>
<dbReference type="InterPro" id="IPR026351">
    <property type="entry name" value="rSAM_ArsS-like"/>
</dbReference>
<evidence type="ECO:0000256" key="5">
    <source>
        <dbReference type="ARBA" id="ARBA00023014"/>
    </source>
</evidence>
<accession>A0A450ZJ53</accession>
<feature type="domain" description="Radical SAM core" evidence="7">
    <location>
        <begin position="59"/>
        <end position="196"/>
    </location>
</feature>
<gene>
    <name evidence="9" type="ORF">BECKTC1821F_GA0114240_100366</name>
</gene>
<sequence>MKPFNQGEIRSDTGGAPLESTANESIFSNPIMLTVLPHLQSRQFPPLLRAGNPQTLQLNLGYRCNQSCLHCHVGAGPHRSEEMSTETIDAVLDFLKKGMPSTLDLTGGAPELNVDFRRLVREARRLQLRVIDRCNLTILDEPTQDGLAEFLAAEQVEIIASLPCYLEQNVDGQRGKGVFDASIRALGRLNDLGYGREGTGLLLNLAYNPTGAFLPPPQQQLENDYKRELGERYGIVFNSLYTLTNMPIQRFSGILRSSGQFDEYLQSLKNAFQPQNLEHVMCRTLISVDWRGWLYDCDFNQMLNLPLKVAGRDRIHVKELADIFLSDNRITVADHCFGCTAGQGSSCEGVLARGGDPPVCSNMQ</sequence>
<dbReference type="InterPro" id="IPR007197">
    <property type="entry name" value="rSAM"/>
</dbReference>
<feature type="region of interest" description="Disordered" evidence="6">
    <location>
        <begin position="1"/>
        <end position="21"/>
    </location>
</feature>
<comment type="cofactor">
    <cofactor evidence="1">
        <name>[4Fe-4S] cluster</name>
        <dbReference type="ChEBI" id="CHEBI:49883"/>
    </cofactor>
</comment>
<dbReference type="SUPFAM" id="SSF102114">
    <property type="entry name" value="Radical SAM enzymes"/>
    <property type="match status" value="1"/>
</dbReference>
<name>A0A450ZJ53_9GAMM</name>
<dbReference type="Gene3D" id="3.20.20.70">
    <property type="entry name" value="Aldolase class I"/>
    <property type="match status" value="1"/>
</dbReference>
<dbReference type="InterPro" id="IPR013785">
    <property type="entry name" value="Aldolase_TIM"/>
</dbReference>
<evidence type="ECO:0000256" key="1">
    <source>
        <dbReference type="ARBA" id="ARBA00001966"/>
    </source>
</evidence>
<keyword evidence="3" id="KW-0479">Metal-binding</keyword>
<dbReference type="InterPro" id="IPR024521">
    <property type="entry name" value="ArsS-like_C"/>
</dbReference>
<evidence type="ECO:0000256" key="3">
    <source>
        <dbReference type="ARBA" id="ARBA00022723"/>
    </source>
</evidence>
<dbReference type="GO" id="GO:0003824">
    <property type="term" value="F:catalytic activity"/>
    <property type="evidence" value="ECO:0007669"/>
    <property type="project" value="InterPro"/>
</dbReference>
<dbReference type="SFLD" id="SFLDS00029">
    <property type="entry name" value="Radical_SAM"/>
    <property type="match status" value="1"/>
</dbReference>
<evidence type="ECO:0000256" key="4">
    <source>
        <dbReference type="ARBA" id="ARBA00023004"/>
    </source>
</evidence>
<dbReference type="NCBIfam" id="TIGR04167">
    <property type="entry name" value="rSAM_SeCys"/>
    <property type="match status" value="1"/>
</dbReference>
<dbReference type="GO" id="GO:0046872">
    <property type="term" value="F:metal ion binding"/>
    <property type="evidence" value="ECO:0007669"/>
    <property type="project" value="UniProtKB-KW"/>
</dbReference>
<organism evidence="9">
    <name type="scientific">Candidatus Kentrum sp. TC</name>
    <dbReference type="NCBI Taxonomy" id="2126339"/>
    <lineage>
        <taxon>Bacteria</taxon>
        <taxon>Pseudomonadati</taxon>
        <taxon>Pseudomonadota</taxon>
        <taxon>Gammaproteobacteria</taxon>
        <taxon>Candidatus Kentrum</taxon>
    </lineage>
</organism>
<keyword evidence="2" id="KW-0949">S-adenosyl-L-methionine</keyword>
<dbReference type="PANTHER" id="PTHR43728:SF1">
    <property type="entry name" value="FE-S OXIDOREDUCTASE"/>
    <property type="match status" value="1"/>
</dbReference>
<feature type="domain" description="Arsenosugar biosynthesis radical SAM protein ArsS-like C-terminal" evidence="8">
    <location>
        <begin position="214"/>
        <end position="349"/>
    </location>
</feature>
<proteinExistence type="predicted"/>
<evidence type="ECO:0000259" key="8">
    <source>
        <dbReference type="Pfam" id="PF12345"/>
    </source>
</evidence>
<keyword evidence="5" id="KW-0411">Iron-sulfur</keyword>
<dbReference type="CDD" id="cd01335">
    <property type="entry name" value="Radical_SAM"/>
    <property type="match status" value="1"/>
</dbReference>
<reference evidence="9" key="1">
    <citation type="submission" date="2019-02" db="EMBL/GenBank/DDBJ databases">
        <authorList>
            <person name="Gruber-Vodicka R. H."/>
            <person name="Seah K. B. B."/>
        </authorList>
    </citation>
    <scope>NUCLEOTIDE SEQUENCE</scope>
    <source>
        <strain evidence="9">BECK_BZ126</strain>
    </source>
</reference>
<dbReference type="GO" id="GO:0051536">
    <property type="term" value="F:iron-sulfur cluster binding"/>
    <property type="evidence" value="ECO:0007669"/>
    <property type="project" value="UniProtKB-KW"/>
</dbReference>
<dbReference type="Pfam" id="PF12345">
    <property type="entry name" value="DUF3641"/>
    <property type="match status" value="1"/>
</dbReference>
<protein>
    <submittedName>
        <fullName evidence="9">Radical SAM/Cys-rich domain-containing protein</fullName>
    </submittedName>
</protein>
<evidence type="ECO:0000256" key="6">
    <source>
        <dbReference type="SAM" id="MobiDB-lite"/>
    </source>
</evidence>
<evidence type="ECO:0000259" key="7">
    <source>
        <dbReference type="Pfam" id="PF04055"/>
    </source>
</evidence>
<dbReference type="AlphaFoldDB" id="A0A450ZJ53"/>
<dbReference type="InterPro" id="IPR058240">
    <property type="entry name" value="rSAM_sf"/>
</dbReference>
<evidence type="ECO:0000313" key="9">
    <source>
        <dbReference type="EMBL" id="VFK53768.1"/>
    </source>
</evidence>